<evidence type="ECO:0000313" key="2">
    <source>
        <dbReference type="Proteomes" id="UP001189429"/>
    </source>
</evidence>
<evidence type="ECO:0008006" key="3">
    <source>
        <dbReference type="Google" id="ProtNLM"/>
    </source>
</evidence>
<dbReference type="PANTHER" id="PTHR14190">
    <property type="entry name" value="SUPPRESSOR OF ACTIN MUTATIONS 2/VACUOLAR PROTEIN SORTING 52"/>
    <property type="match status" value="1"/>
</dbReference>
<dbReference type="EMBL" id="CAUYUJ010000947">
    <property type="protein sequence ID" value="CAK0793350.1"/>
    <property type="molecule type" value="Genomic_DNA"/>
</dbReference>
<proteinExistence type="predicted"/>
<reference evidence="1" key="1">
    <citation type="submission" date="2023-10" db="EMBL/GenBank/DDBJ databases">
        <authorList>
            <person name="Chen Y."/>
            <person name="Shah S."/>
            <person name="Dougan E. K."/>
            <person name="Thang M."/>
            <person name="Chan C."/>
        </authorList>
    </citation>
    <scope>NUCLEOTIDE SEQUENCE [LARGE SCALE GENOMIC DNA]</scope>
</reference>
<accession>A0ABN9PK06</accession>
<name>A0ABN9PK06_9DINO</name>
<dbReference type="PANTHER" id="PTHR14190:SF7">
    <property type="entry name" value="VACUOLAR PROTEIN SORTING-ASSOCIATED PROTEIN 52 HOMOLOG"/>
    <property type="match status" value="1"/>
</dbReference>
<comment type="caution">
    <text evidence="1">The sequence shown here is derived from an EMBL/GenBank/DDBJ whole genome shotgun (WGS) entry which is preliminary data.</text>
</comment>
<organism evidence="1 2">
    <name type="scientific">Prorocentrum cordatum</name>
    <dbReference type="NCBI Taxonomy" id="2364126"/>
    <lineage>
        <taxon>Eukaryota</taxon>
        <taxon>Sar</taxon>
        <taxon>Alveolata</taxon>
        <taxon>Dinophyceae</taxon>
        <taxon>Prorocentrales</taxon>
        <taxon>Prorocentraceae</taxon>
        <taxon>Prorocentrum</taxon>
    </lineage>
</organism>
<dbReference type="InterPro" id="IPR007258">
    <property type="entry name" value="Vps52"/>
</dbReference>
<protein>
    <recommendedName>
        <fullName evidence="3">Vacuolar protein sorting-associated protein 52 homolog</fullName>
    </recommendedName>
</protein>
<sequence length="196" mass="22454">MQQEVCVLLTSMAAKLDGAENGHLVFLVNNYDLVLTVFVERHLPRTAIAGFEDLLREQVGLFVENQLMRHYPDLVQYVKTTEPLVADVDEAAGRGSGQPAPPPRVDVAKMEQVVRNFKQNWKRETDRIHQYVMVSFTNFSNGMEILKQVLTQLLLYYTRLQKVIRKAFPQQSPAFAHELVSNTTILAEIKQYSRSF</sequence>
<dbReference type="Proteomes" id="UP001189429">
    <property type="component" value="Unassembled WGS sequence"/>
</dbReference>
<keyword evidence="2" id="KW-1185">Reference proteome</keyword>
<evidence type="ECO:0000313" key="1">
    <source>
        <dbReference type="EMBL" id="CAK0793350.1"/>
    </source>
</evidence>
<gene>
    <name evidence="1" type="ORF">PCOR1329_LOCUS3680</name>
</gene>